<evidence type="ECO:0000256" key="10">
    <source>
        <dbReference type="ARBA" id="ARBA00023140"/>
    </source>
</evidence>
<comment type="similarity">
    <text evidence="3">Belongs to the Tango11 family.</text>
</comment>
<evidence type="ECO:0000256" key="4">
    <source>
        <dbReference type="ARBA" id="ARBA00022692"/>
    </source>
</evidence>
<dbReference type="GO" id="GO:0005741">
    <property type="term" value="C:mitochondrial outer membrane"/>
    <property type="evidence" value="ECO:0007669"/>
    <property type="project" value="UniProtKB-SubCell"/>
</dbReference>
<keyword evidence="9 11" id="KW-0472">Membrane</keyword>
<protein>
    <submittedName>
        <fullName evidence="13">CSON001224 protein</fullName>
    </submittedName>
</protein>
<evidence type="ECO:0000256" key="3">
    <source>
        <dbReference type="ARBA" id="ARBA00009806"/>
    </source>
</evidence>
<reference evidence="13" key="1">
    <citation type="submission" date="2018-07" db="EMBL/GenBank/DDBJ databases">
        <authorList>
            <person name="Quirk P.G."/>
            <person name="Krulwich T.A."/>
        </authorList>
    </citation>
    <scope>NUCLEOTIDE SEQUENCE</scope>
</reference>
<dbReference type="EMBL" id="UFQT01000118">
    <property type="protein sequence ID" value="SSX20398.1"/>
    <property type="molecule type" value="Genomic_DNA"/>
</dbReference>
<dbReference type="OMA" id="FKTFMWL"/>
<keyword evidence="6 11" id="KW-1133">Transmembrane helix</keyword>
<feature type="domain" description="Mff-like" evidence="12">
    <location>
        <begin position="12"/>
        <end position="132"/>
    </location>
</feature>
<evidence type="ECO:0000259" key="12">
    <source>
        <dbReference type="Pfam" id="PF05644"/>
    </source>
</evidence>
<sequence>MSGKMSPGVYGYEDDPIVQTSAYTYDISEKMRVPKRIKATGEYFDENELLGNGNGVSAWNYNNKIDMNVPDRIVVLGQDQHLVLTSGTKSAPREIMFENSVLPKDPGFIRVATPPRNITLSEHRFPAADDPVQFDQFENDIDEYEQRSVDSLESVGKRGGFATPIRNKKYSSELRINHRDGTPPLNSSIENLTPSEEILHLRRQVAKLNRRVLTIELDNINRQQREKVLYAVGMAYFLLKAFMWLNRK</sequence>
<evidence type="ECO:0000256" key="9">
    <source>
        <dbReference type="ARBA" id="ARBA00023136"/>
    </source>
</evidence>
<evidence type="ECO:0000256" key="5">
    <source>
        <dbReference type="ARBA" id="ARBA00022787"/>
    </source>
</evidence>
<keyword evidence="5" id="KW-1000">Mitochondrion outer membrane</keyword>
<keyword evidence="4 11" id="KW-0812">Transmembrane</keyword>
<evidence type="ECO:0000256" key="2">
    <source>
        <dbReference type="ARBA" id="ARBA00004275"/>
    </source>
</evidence>
<proteinExistence type="inferred from homology"/>
<dbReference type="InterPro" id="IPR008518">
    <property type="entry name" value="Mff/Tango-11"/>
</dbReference>
<name>A0A336M326_CULSO</name>
<dbReference type="GO" id="GO:0005777">
    <property type="term" value="C:peroxisome"/>
    <property type="evidence" value="ECO:0007669"/>
    <property type="project" value="UniProtKB-SubCell"/>
</dbReference>
<dbReference type="InterPro" id="IPR039433">
    <property type="entry name" value="Mff-like_dom"/>
</dbReference>
<dbReference type="PANTHER" id="PTHR16501:SF6">
    <property type="entry name" value="TRANSPORT AND GOLGI ORGANIZATION PROTEIN 11"/>
    <property type="match status" value="1"/>
</dbReference>
<evidence type="ECO:0000256" key="8">
    <source>
        <dbReference type="ARBA" id="ARBA00023128"/>
    </source>
</evidence>
<dbReference type="PANTHER" id="PTHR16501">
    <property type="entry name" value="TRANSPORT AND GOLGI ORGANIZATION PROTEIN 11"/>
    <property type="match status" value="1"/>
</dbReference>
<evidence type="ECO:0000256" key="1">
    <source>
        <dbReference type="ARBA" id="ARBA00004200"/>
    </source>
</evidence>
<keyword evidence="10" id="KW-0576">Peroxisome</keyword>
<evidence type="ECO:0000313" key="13">
    <source>
        <dbReference type="EMBL" id="SSX20398.1"/>
    </source>
</evidence>
<evidence type="ECO:0000256" key="6">
    <source>
        <dbReference type="ARBA" id="ARBA00022989"/>
    </source>
</evidence>
<comment type="subcellular location">
    <subcellularLocation>
        <location evidence="1">Mitochondrion outer membrane</location>
        <topology evidence="1">Single-pass type IV membrane protein</topology>
    </subcellularLocation>
    <subcellularLocation>
        <location evidence="2">Peroxisome</location>
    </subcellularLocation>
</comment>
<feature type="domain" description="Mff-like" evidence="12">
    <location>
        <begin position="158"/>
        <end position="247"/>
    </location>
</feature>
<keyword evidence="7" id="KW-0175">Coiled coil</keyword>
<keyword evidence="8" id="KW-0496">Mitochondrion</keyword>
<evidence type="ECO:0000256" key="7">
    <source>
        <dbReference type="ARBA" id="ARBA00023054"/>
    </source>
</evidence>
<dbReference type="Pfam" id="PF05644">
    <property type="entry name" value="Miff"/>
    <property type="match status" value="2"/>
</dbReference>
<dbReference type="AlphaFoldDB" id="A0A336M326"/>
<evidence type="ECO:0000256" key="11">
    <source>
        <dbReference type="SAM" id="Phobius"/>
    </source>
</evidence>
<gene>
    <name evidence="13" type="primary">CSON001224</name>
</gene>
<feature type="transmembrane region" description="Helical" evidence="11">
    <location>
        <begin position="228"/>
        <end position="245"/>
    </location>
</feature>
<organism evidence="13">
    <name type="scientific">Culicoides sonorensis</name>
    <name type="common">Biting midge</name>
    <dbReference type="NCBI Taxonomy" id="179676"/>
    <lineage>
        <taxon>Eukaryota</taxon>
        <taxon>Metazoa</taxon>
        <taxon>Ecdysozoa</taxon>
        <taxon>Arthropoda</taxon>
        <taxon>Hexapoda</taxon>
        <taxon>Insecta</taxon>
        <taxon>Pterygota</taxon>
        <taxon>Neoptera</taxon>
        <taxon>Endopterygota</taxon>
        <taxon>Diptera</taxon>
        <taxon>Nematocera</taxon>
        <taxon>Chironomoidea</taxon>
        <taxon>Ceratopogonidae</taxon>
        <taxon>Ceratopogoninae</taxon>
        <taxon>Culicoides</taxon>
        <taxon>Monoculicoides</taxon>
    </lineage>
</organism>
<accession>A0A336M326</accession>
<dbReference type="VEuPathDB" id="VectorBase:CSON001224"/>